<protein>
    <recommendedName>
        <fullName evidence="5 10">Inositol-1-monophosphatase</fullName>
        <ecNumber evidence="4 10">3.1.3.25</ecNumber>
    </recommendedName>
</protein>
<dbReference type="OrthoDB" id="9785695at2"/>
<keyword evidence="12" id="KW-1185">Reference proteome</keyword>
<keyword evidence="6 9" id="KW-0479">Metal-binding</keyword>
<dbReference type="PANTHER" id="PTHR20854:SF4">
    <property type="entry name" value="INOSITOL-1-MONOPHOSPHATASE-RELATED"/>
    <property type="match status" value="1"/>
</dbReference>
<dbReference type="Pfam" id="PF00459">
    <property type="entry name" value="Inositol_P"/>
    <property type="match status" value="1"/>
</dbReference>
<comment type="catalytic activity">
    <reaction evidence="1 10">
        <text>a myo-inositol phosphate + H2O = myo-inositol + phosphate</text>
        <dbReference type="Rhea" id="RHEA:24056"/>
        <dbReference type="ChEBI" id="CHEBI:15377"/>
        <dbReference type="ChEBI" id="CHEBI:17268"/>
        <dbReference type="ChEBI" id="CHEBI:43474"/>
        <dbReference type="ChEBI" id="CHEBI:84139"/>
        <dbReference type="EC" id="3.1.3.25"/>
    </reaction>
</comment>
<evidence type="ECO:0000256" key="6">
    <source>
        <dbReference type="ARBA" id="ARBA00022723"/>
    </source>
</evidence>
<feature type="binding site" evidence="9">
    <location>
        <position position="221"/>
    </location>
    <ligand>
        <name>Mg(2+)</name>
        <dbReference type="ChEBI" id="CHEBI:18420"/>
        <label>1</label>
        <note>catalytic</note>
    </ligand>
</feature>
<dbReference type="Proteomes" id="UP000032611">
    <property type="component" value="Chromosome"/>
</dbReference>
<dbReference type="InterPro" id="IPR000760">
    <property type="entry name" value="Inositol_monophosphatase-like"/>
</dbReference>
<feature type="binding site" evidence="9">
    <location>
        <position position="93"/>
    </location>
    <ligand>
        <name>Mg(2+)</name>
        <dbReference type="ChEBI" id="CHEBI:18420"/>
        <label>2</label>
    </ligand>
</feature>
<evidence type="ECO:0000256" key="4">
    <source>
        <dbReference type="ARBA" id="ARBA00013106"/>
    </source>
</evidence>
<evidence type="ECO:0000256" key="9">
    <source>
        <dbReference type="PIRSR" id="PIRSR600760-2"/>
    </source>
</evidence>
<evidence type="ECO:0000256" key="7">
    <source>
        <dbReference type="ARBA" id="ARBA00022801"/>
    </source>
</evidence>
<evidence type="ECO:0000313" key="12">
    <source>
        <dbReference type="Proteomes" id="UP000032611"/>
    </source>
</evidence>
<feature type="binding site" evidence="9">
    <location>
        <position position="92"/>
    </location>
    <ligand>
        <name>Mg(2+)</name>
        <dbReference type="ChEBI" id="CHEBI:18420"/>
        <label>1</label>
        <note>catalytic</note>
    </ligand>
</feature>
<dbReference type="InterPro" id="IPR033942">
    <property type="entry name" value="IMPase"/>
</dbReference>
<gene>
    <name evidence="11" type="ORF">TM49_06470</name>
</gene>
<dbReference type="PATRIC" id="fig|1486262.3.peg.1329"/>
<dbReference type="GO" id="GO:0007165">
    <property type="term" value="P:signal transduction"/>
    <property type="evidence" value="ECO:0007669"/>
    <property type="project" value="TreeGrafter"/>
</dbReference>
<reference evidence="11 12" key="1">
    <citation type="journal article" date="2015" name="Genome Announc.">
        <title>Complete genome sequence of Martelella endophytica YC6887, which has antifungal activity associated with a halophyte.</title>
        <authorList>
            <person name="Khan A."/>
            <person name="Khan H."/>
            <person name="Chung E.J."/>
            <person name="Hossain M.T."/>
            <person name="Chung Y.R."/>
        </authorList>
    </citation>
    <scope>NUCLEOTIDE SEQUENCE [LARGE SCALE GENOMIC DNA]</scope>
    <source>
        <strain evidence="11">YC6887</strain>
    </source>
</reference>
<dbReference type="Gene3D" id="3.30.540.10">
    <property type="entry name" value="Fructose-1,6-Bisphosphatase, subunit A, domain 1"/>
    <property type="match status" value="1"/>
</dbReference>
<comment type="similarity">
    <text evidence="3 10">Belongs to the inositol monophosphatase superfamily.</text>
</comment>
<keyword evidence="7 10" id="KW-0378">Hydrolase</keyword>
<evidence type="ECO:0000313" key="11">
    <source>
        <dbReference type="EMBL" id="AJY45416.1"/>
    </source>
</evidence>
<dbReference type="KEGG" id="mey:TM49_06470"/>
<dbReference type="FunFam" id="3.30.540.10:FF:000003">
    <property type="entry name" value="Inositol-1-monophosphatase"/>
    <property type="match status" value="1"/>
</dbReference>
<feature type="binding site" evidence="9">
    <location>
        <position position="74"/>
    </location>
    <ligand>
        <name>Mg(2+)</name>
        <dbReference type="ChEBI" id="CHEBI:18420"/>
        <label>1</label>
        <note>catalytic</note>
    </ligand>
</feature>
<dbReference type="GO" id="GO:0008934">
    <property type="term" value="F:inositol monophosphate 1-phosphatase activity"/>
    <property type="evidence" value="ECO:0007669"/>
    <property type="project" value="InterPro"/>
</dbReference>
<proteinExistence type="inferred from homology"/>
<evidence type="ECO:0000256" key="1">
    <source>
        <dbReference type="ARBA" id="ARBA00001033"/>
    </source>
</evidence>
<evidence type="ECO:0000256" key="10">
    <source>
        <dbReference type="RuleBase" id="RU364068"/>
    </source>
</evidence>
<accession>A0A0D5LMQ8</accession>
<comment type="cofactor">
    <cofactor evidence="2 9 10">
        <name>Mg(2+)</name>
        <dbReference type="ChEBI" id="CHEBI:18420"/>
    </cofactor>
</comment>
<dbReference type="PRINTS" id="PR00377">
    <property type="entry name" value="IMPHPHTASES"/>
</dbReference>
<name>A0A0D5LMQ8_MAREN</name>
<evidence type="ECO:0000256" key="8">
    <source>
        <dbReference type="ARBA" id="ARBA00022842"/>
    </source>
</evidence>
<organism evidence="11 12">
    <name type="scientific">Martelella endophytica</name>
    <dbReference type="NCBI Taxonomy" id="1486262"/>
    <lineage>
        <taxon>Bacteria</taxon>
        <taxon>Pseudomonadati</taxon>
        <taxon>Pseudomonadota</taxon>
        <taxon>Alphaproteobacteria</taxon>
        <taxon>Hyphomicrobiales</taxon>
        <taxon>Aurantimonadaceae</taxon>
        <taxon>Martelella</taxon>
    </lineage>
</organism>
<dbReference type="SUPFAM" id="SSF56655">
    <property type="entry name" value="Carbohydrate phosphatase"/>
    <property type="match status" value="1"/>
</dbReference>
<dbReference type="RefSeq" id="WP_045680038.1">
    <property type="nucleotide sequence ID" value="NZ_CP010803.1"/>
</dbReference>
<evidence type="ECO:0000256" key="2">
    <source>
        <dbReference type="ARBA" id="ARBA00001946"/>
    </source>
</evidence>
<evidence type="ECO:0000256" key="5">
    <source>
        <dbReference type="ARBA" id="ARBA00019784"/>
    </source>
</evidence>
<dbReference type="EMBL" id="CP010803">
    <property type="protein sequence ID" value="AJY45416.1"/>
    <property type="molecule type" value="Genomic_DNA"/>
</dbReference>
<feature type="binding site" evidence="9">
    <location>
        <position position="90"/>
    </location>
    <ligand>
        <name>Mg(2+)</name>
        <dbReference type="ChEBI" id="CHEBI:18420"/>
        <label>2</label>
    </ligand>
</feature>
<dbReference type="EC" id="3.1.3.25" evidence="4 10"/>
<dbReference type="AlphaFoldDB" id="A0A0D5LMQ8"/>
<dbReference type="Gene3D" id="3.40.190.80">
    <property type="match status" value="1"/>
</dbReference>
<sequence length="267" mass="28014">MTELVSEPDALLRLAEKAARTGGDALMERFRALAAGAVSKKGQADYVSEADTAAEAAIAAVLGEDPNSFGFLGEETGFSAGARPEMWVVDPLDGTSNFVWGIPYFAVSIALCDAEGEILGVVYDPVRNDMHSAIRGKGAWLNGEPVSKLAPKSPSEAMISVSMPVPGQLRAISRGRFLEGLQACLDGTAGIRRLGSAALDLAYVGCGRLDGYFEDGLSYYDLAAGKLFALEAGAQVTDETGAPAREGAVFAGEAGMHAWLTRTFLQE</sequence>
<dbReference type="GO" id="GO:0006020">
    <property type="term" value="P:inositol metabolic process"/>
    <property type="evidence" value="ECO:0007669"/>
    <property type="project" value="TreeGrafter"/>
</dbReference>
<dbReference type="PANTHER" id="PTHR20854">
    <property type="entry name" value="INOSITOL MONOPHOSPHATASE"/>
    <property type="match status" value="1"/>
</dbReference>
<dbReference type="HOGENOM" id="CLU_044118_0_0_5"/>
<dbReference type="CDD" id="cd01639">
    <property type="entry name" value="IMPase"/>
    <property type="match status" value="1"/>
</dbReference>
<evidence type="ECO:0000256" key="3">
    <source>
        <dbReference type="ARBA" id="ARBA00009759"/>
    </source>
</evidence>
<dbReference type="GO" id="GO:0046872">
    <property type="term" value="F:metal ion binding"/>
    <property type="evidence" value="ECO:0007669"/>
    <property type="project" value="UniProtKB-KW"/>
</dbReference>
<dbReference type="STRING" id="1486262.TM49_06470"/>
<keyword evidence="8 9" id="KW-0460">Magnesium</keyword>